<dbReference type="AlphaFoldDB" id="A0A1I7AS37"/>
<protein>
    <recommendedName>
        <fullName evidence="3">Phage immunity repressor protein</fullName>
    </recommendedName>
</protein>
<keyword evidence="2" id="KW-1185">Reference proteome</keyword>
<dbReference type="EMBL" id="FPAU01000002">
    <property type="protein sequence ID" value="SFT77769.1"/>
    <property type="molecule type" value="Genomic_DNA"/>
</dbReference>
<proteinExistence type="predicted"/>
<evidence type="ECO:0008006" key="3">
    <source>
        <dbReference type="Google" id="ProtNLM"/>
    </source>
</evidence>
<dbReference type="NCBIfam" id="NF033153">
    <property type="entry name" value="phage_ICD_like"/>
    <property type="match status" value="1"/>
</dbReference>
<evidence type="ECO:0000313" key="1">
    <source>
        <dbReference type="EMBL" id="SFT77769.1"/>
    </source>
</evidence>
<gene>
    <name evidence="1" type="ORF">SAMN05192562_10241</name>
</gene>
<dbReference type="Proteomes" id="UP000199187">
    <property type="component" value="Unassembled WGS sequence"/>
</dbReference>
<organism evidence="1 2">
    <name type="scientific">Kosakonia arachidis</name>
    <dbReference type="NCBI Taxonomy" id="551989"/>
    <lineage>
        <taxon>Bacteria</taxon>
        <taxon>Pseudomonadati</taxon>
        <taxon>Pseudomonadota</taxon>
        <taxon>Gammaproteobacteria</taxon>
        <taxon>Enterobacterales</taxon>
        <taxon>Enterobacteriaceae</taxon>
        <taxon>Kosakonia</taxon>
    </lineage>
</organism>
<sequence length="64" mass="7119">MATTLTLSHPQFAVVFTALYRAGRAPRIHMLRTIANDERTALRALVTKYILSLAARLPVAEVQI</sequence>
<evidence type="ECO:0000313" key="2">
    <source>
        <dbReference type="Proteomes" id="UP000199187"/>
    </source>
</evidence>
<accession>A0A1I7AS37</accession>
<name>A0A1I7AS37_9ENTR</name>
<reference evidence="2" key="1">
    <citation type="submission" date="2016-10" db="EMBL/GenBank/DDBJ databases">
        <authorList>
            <person name="Varghese N."/>
            <person name="Submissions S."/>
        </authorList>
    </citation>
    <scope>NUCLEOTIDE SEQUENCE [LARGE SCALE GENOMIC DNA]</scope>
    <source>
        <strain evidence="2">Ah-143</strain>
    </source>
</reference>